<evidence type="ECO:0000313" key="2">
    <source>
        <dbReference type="Proteomes" id="UP000054538"/>
    </source>
</evidence>
<organism evidence="1 2">
    <name type="scientific">Paxillus rubicundulus Ve08.2h10</name>
    <dbReference type="NCBI Taxonomy" id="930991"/>
    <lineage>
        <taxon>Eukaryota</taxon>
        <taxon>Fungi</taxon>
        <taxon>Dikarya</taxon>
        <taxon>Basidiomycota</taxon>
        <taxon>Agaricomycotina</taxon>
        <taxon>Agaricomycetes</taxon>
        <taxon>Agaricomycetidae</taxon>
        <taxon>Boletales</taxon>
        <taxon>Paxilineae</taxon>
        <taxon>Paxillaceae</taxon>
        <taxon>Paxillus</taxon>
    </lineage>
</organism>
<protein>
    <submittedName>
        <fullName evidence="1">Uncharacterized protein</fullName>
    </submittedName>
</protein>
<proteinExistence type="predicted"/>
<keyword evidence="2" id="KW-1185">Reference proteome</keyword>
<gene>
    <name evidence="1" type="ORF">PAXRUDRAFT_835880</name>
</gene>
<dbReference type="AlphaFoldDB" id="A0A0D0D4D2"/>
<name>A0A0D0D4D2_9AGAM</name>
<reference evidence="2" key="2">
    <citation type="submission" date="2015-01" db="EMBL/GenBank/DDBJ databases">
        <title>Evolutionary Origins and Diversification of the Mycorrhizal Mutualists.</title>
        <authorList>
            <consortium name="DOE Joint Genome Institute"/>
            <consortium name="Mycorrhizal Genomics Consortium"/>
            <person name="Kohler A."/>
            <person name="Kuo A."/>
            <person name="Nagy L.G."/>
            <person name="Floudas D."/>
            <person name="Copeland A."/>
            <person name="Barry K.W."/>
            <person name="Cichocki N."/>
            <person name="Veneault-Fourrey C."/>
            <person name="LaButti K."/>
            <person name="Lindquist E.A."/>
            <person name="Lipzen A."/>
            <person name="Lundell T."/>
            <person name="Morin E."/>
            <person name="Murat C."/>
            <person name="Riley R."/>
            <person name="Ohm R."/>
            <person name="Sun H."/>
            <person name="Tunlid A."/>
            <person name="Henrissat B."/>
            <person name="Grigoriev I.V."/>
            <person name="Hibbett D.S."/>
            <person name="Martin F."/>
        </authorList>
    </citation>
    <scope>NUCLEOTIDE SEQUENCE [LARGE SCALE GENOMIC DNA]</scope>
    <source>
        <strain evidence="2">Ve08.2h10</strain>
    </source>
</reference>
<feature type="non-terminal residue" evidence="1">
    <location>
        <position position="128"/>
    </location>
</feature>
<dbReference type="HOGENOM" id="CLU_1964829_0_0_1"/>
<dbReference type="EMBL" id="KN828525">
    <property type="protein sequence ID" value="KIK74839.1"/>
    <property type="molecule type" value="Genomic_DNA"/>
</dbReference>
<accession>A0A0D0D4D2</accession>
<sequence>MSSEDHRYFIIYSRRTTTGATTTGESSYRILDGILEGIPAVAVMSGPDFDASSTQWDVSQDEMARTLLWYYRGGVDHGNVRAIRRKMHYARTPARGLGLIIKTTAEFKGAGCALLSHVPCGYCIDFGL</sequence>
<reference evidence="1 2" key="1">
    <citation type="submission" date="2014-04" db="EMBL/GenBank/DDBJ databases">
        <authorList>
            <consortium name="DOE Joint Genome Institute"/>
            <person name="Kuo A."/>
            <person name="Kohler A."/>
            <person name="Jargeat P."/>
            <person name="Nagy L.G."/>
            <person name="Floudas D."/>
            <person name="Copeland A."/>
            <person name="Barry K.W."/>
            <person name="Cichocki N."/>
            <person name="Veneault-Fourrey C."/>
            <person name="LaButti K."/>
            <person name="Lindquist E.A."/>
            <person name="Lipzen A."/>
            <person name="Lundell T."/>
            <person name="Morin E."/>
            <person name="Murat C."/>
            <person name="Sun H."/>
            <person name="Tunlid A."/>
            <person name="Henrissat B."/>
            <person name="Grigoriev I.V."/>
            <person name="Hibbett D.S."/>
            <person name="Martin F."/>
            <person name="Nordberg H.P."/>
            <person name="Cantor M.N."/>
            <person name="Hua S.X."/>
        </authorList>
    </citation>
    <scope>NUCLEOTIDE SEQUENCE [LARGE SCALE GENOMIC DNA]</scope>
    <source>
        <strain evidence="1 2">Ve08.2h10</strain>
    </source>
</reference>
<dbReference type="InParanoid" id="A0A0D0D4D2"/>
<dbReference type="Proteomes" id="UP000054538">
    <property type="component" value="Unassembled WGS sequence"/>
</dbReference>
<evidence type="ECO:0000313" key="1">
    <source>
        <dbReference type="EMBL" id="KIK74839.1"/>
    </source>
</evidence>